<dbReference type="Proteomes" id="UP000038045">
    <property type="component" value="Unplaced"/>
</dbReference>
<protein>
    <submittedName>
        <fullName evidence="2">N-acetyllactosaminide beta-1,3-N-acetylglucosaminyltransferase</fullName>
    </submittedName>
</protein>
<dbReference type="WBParaSite" id="PTRK_0001787600.1">
    <property type="protein sequence ID" value="PTRK_0001787600.1"/>
    <property type="gene ID" value="PTRK_0001787600"/>
</dbReference>
<dbReference type="PANTHER" id="PTHR47411:SF3">
    <property type="entry name" value="I-BETA-1,3-N-ACETYLGLUCOSAMINYLTRANSFERASE"/>
    <property type="match status" value="1"/>
</dbReference>
<accession>A0A0N5A790</accession>
<sequence length="279" mass="33569">MLYDIRKISLHLIFEKDNFKKCPFVFLFGMSRDRWRVLKNYKTSINKIKKLPKLFDVYPINVARNIGRLGKTTELFLSGDIENYASYRYESKVSKLANQLLLKDKKRAVLVHRRFEIDNNITIPRTKYELEKLYINKKSFVFHTFFYIQGHYIPGLNKWFKVPENYVNTSIFNIINYTQPDWEPQFVGDDRVPYHDERFPYRIRSNTHLAHIMCHQQFKFIILNDVFTIHEGIKRGYKKYEETAANTSLTSTRKIIFHFNDFLKKKYPHMSGVCPRLRI</sequence>
<proteinExistence type="predicted"/>
<dbReference type="PANTHER" id="PTHR47411">
    <property type="entry name" value="B3GNT1, BETA-1,3-N-ACETYLGUCOSAMINYLTRANSFERASE 1, HOMOLOG"/>
    <property type="match status" value="1"/>
</dbReference>
<dbReference type="STRING" id="131310.A0A0N5A790"/>
<dbReference type="Pfam" id="PF13896">
    <property type="entry name" value="Glyco_transf_49"/>
    <property type="match status" value="1"/>
</dbReference>
<keyword evidence="1" id="KW-1185">Reference proteome</keyword>
<reference evidence="2" key="1">
    <citation type="submission" date="2017-02" db="UniProtKB">
        <authorList>
            <consortium name="WormBaseParasite"/>
        </authorList>
    </citation>
    <scope>IDENTIFICATION</scope>
</reference>
<evidence type="ECO:0000313" key="2">
    <source>
        <dbReference type="WBParaSite" id="PTRK_0001787600.1"/>
    </source>
</evidence>
<dbReference type="AlphaFoldDB" id="A0A0N5A790"/>
<name>A0A0N5A790_PARTI</name>
<evidence type="ECO:0000313" key="1">
    <source>
        <dbReference type="Proteomes" id="UP000038045"/>
    </source>
</evidence>
<organism evidence="1 2">
    <name type="scientific">Parastrongyloides trichosuri</name>
    <name type="common">Possum-specific nematode worm</name>
    <dbReference type="NCBI Taxonomy" id="131310"/>
    <lineage>
        <taxon>Eukaryota</taxon>
        <taxon>Metazoa</taxon>
        <taxon>Ecdysozoa</taxon>
        <taxon>Nematoda</taxon>
        <taxon>Chromadorea</taxon>
        <taxon>Rhabditida</taxon>
        <taxon>Tylenchina</taxon>
        <taxon>Panagrolaimomorpha</taxon>
        <taxon>Strongyloidoidea</taxon>
        <taxon>Strongyloididae</taxon>
        <taxon>Parastrongyloides</taxon>
    </lineage>
</organism>